<keyword evidence="2 6" id="KW-0132">Cell division</keyword>
<keyword evidence="5 6" id="KW-0131">Cell cycle</keyword>
<dbReference type="EnsemblPlants" id="Pp3c7_6320V3.1">
    <property type="protein sequence ID" value="Pp3c7_6320V3.1"/>
    <property type="gene ID" value="Pp3c7_6320"/>
</dbReference>
<dbReference type="Gramene" id="Pp3c7_6320V3.2">
    <property type="protein sequence ID" value="Pp3c7_6320V3.2"/>
    <property type="gene ID" value="Pp3c7_6320"/>
</dbReference>
<proteinExistence type="inferred from homology"/>
<evidence type="ECO:0000256" key="1">
    <source>
        <dbReference type="ARBA" id="ARBA00006762"/>
    </source>
</evidence>
<dbReference type="Gene3D" id="2.60.120.260">
    <property type="entry name" value="Galactose-binding domain-like"/>
    <property type="match status" value="1"/>
</dbReference>
<dbReference type="GO" id="GO:0070979">
    <property type="term" value="P:protein K11-linked ubiquitination"/>
    <property type="evidence" value="ECO:0000318"/>
    <property type="project" value="GO_Central"/>
</dbReference>
<protein>
    <recommendedName>
        <fullName evidence="6">Anaphase-promoting complex subunit 10</fullName>
    </recommendedName>
</protein>
<dbReference type="SMART" id="SM01337">
    <property type="entry name" value="APC10"/>
    <property type="match status" value="1"/>
</dbReference>
<comment type="function">
    <text evidence="6">Component of the anaphase promoting complex/cyclosome (APC/C), a cell cycle-regulated E3 ubiquitin-protein ligase complex that controls progression through mitosis and the G1 phase of the cell cycle.</text>
</comment>
<dbReference type="GO" id="GO:0051301">
    <property type="term" value="P:cell division"/>
    <property type="evidence" value="ECO:0007669"/>
    <property type="project" value="UniProtKB-KW"/>
</dbReference>
<evidence type="ECO:0000256" key="4">
    <source>
        <dbReference type="ARBA" id="ARBA00022786"/>
    </source>
</evidence>
<dbReference type="GO" id="GO:0031145">
    <property type="term" value="P:anaphase-promoting complex-dependent catabolic process"/>
    <property type="evidence" value="ECO:0007669"/>
    <property type="project" value="InterPro"/>
</dbReference>
<dbReference type="FunFam" id="2.60.120.260:FF:000122">
    <property type="entry name" value="Anaphase-promoting complex subunit 10"/>
    <property type="match status" value="1"/>
</dbReference>
<evidence type="ECO:0000313" key="8">
    <source>
        <dbReference type="EMBL" id="PNR50830.1"/>
    </source>
</evidence>
<name>A9S291_PHYPA</name>
<dbReference type="SUPFAM" id="SSF49785">
    <property type="entry name" value="Galactose-binding domain-like"/>
    <property type="match status" value="1"/>
</dbReference>
<gene>
    <name evidence="9" type="primary">LOC112285119</name>
    <name evidence="8" type="ORF">PHYPA_010016</name>
</gene>
<dbReference type="CDD" id="cd08366">
    <property type="entry name" value="APC10"/>
    <property type="match status" value="1"/>
</dbReference>
<keyword evidence="10" id="KW-1185">Reference proteome</keyword>
<dbReference type="EnsemblPlants" id="Pp3c7_6320V3.2">
    <property type="protein sequence ID" value="Pp3c7_6320V3.2"/>
    <property type="gene ID" value="Pp3c7_6320"/>
</dbReference>
<dbReference type="EMBL" id="ABEU02000007">
    <property type="protein sequence ID" value="PNR50830.1"/>
    <property type="molecule type" value="Genomic_DNA"/>
</dbReference>
<dbReference type="InterPro" id="IPR016901">
    <property type="entry name" value="APC10/Doc1"/>
</dbReference>
<dbReference type="Gramene" id="Pp3c7_6320V3.1">
    <property type="protein sequence ID" value="Pp3c7_6320V3.1"/>
    <property type="gene ID" value="Pp3c7_6320"/>
</dbReference>
<evidence type="ECO:0000256" key="3">
    <source>
        <dbReference type="ARBA" id="ARBA00022776"/>
    </source>
</evidence>
<dbReference type="RefSeq" id="XP_024381430.1">
    <property type="nucleotide sequence ID" value="XM_024525662.2"/>
</dbReference>
<dbReference type="GO" id="GO:0016604">
    <property type="term" value="C:nuclear body"/>
    <property type="evidence" value="ECO:0007669"/>
    <property type="project" value="EnsemblPlants"/>
</dbReference>
<reference evidence="9" key="3">
    <citation type="submission" date="2020-12" db="UniProtKB">
        <authorList>
            <consortium name="EnsemblPlants"/>
        </authorList>
    </citation>
    <scope>IDENTIFICATION</scope>
</reference>
<keyword evidence="4 6" id="KW-0833">Ubl conjugation pathway</keyword>
<dbReference type="PROSITE" id="PS51284">
    <property type="entry name" value="DOC"/>
    <property type="match status" value="1"/>
</dbReference>
<sequence length="185" mass="21152">MPVESVLVEAETVEKEDEGEKREIGKLAAWTVSSNKPGNGVEMLRDNNLLTYWQSDGSQPHLVNIQFPKKVRLQQVALFVDFKVDESYTPNKISIRAGNSFHDLREIKVIDLMEPMGWVNISLCKNDSKDFLRAFFVQLAVLSNHQNGRDTHIRQIKIYGPRQTAVIGQPFEFTTIEFSSRSTIR</sequence>
<dbReference type="Proteomes" id="UP000006727">
    <property type="component" value="Chromosome 7"/>
</dbReference>
<dbReference type="GO" id="GO:0032876">
    <property type="term" value="P:negative regulation of DNA endoreduplication"/>
    <property type="evidence" value="ECO:0007669"/>
    <property type="project" value="EnsemblPlants"/>
</dbReference>
<evidence type="ECO:0000256" key="5">
    <source>
        <dbReference type="ARBA" id="ARBA00023306"/>
    </source>
</evidence>
<evidence type="ECO:0000256" key="2">
    <source>
        <dbReference type="ARBA" id="ARBA00022618"/>
    </source>
</evidence>
<evidence type="ECO:0000313" key="9">
    <source>
        <dbReference type="EnsemblPlants" id="Pp3c7_6320V3.1"/>
    </source>
</evidence>
<dbReference type="PIRSF" id="PIRSF028841">
    <property type="entry name" value="APC10_sub"/>
    <property type="match status" value="1"/>
</dbReference>
<dbReference type="PANTHER" id="PTHR12936:SF0">
    <property type="entry name" value="ANAPHASE-PROMOTING COMPLEX SUBUNIT 10"/>
    <property type="match status" value="1"/>
</dbReference>
<evidence type="ECO:0000313" key="10">
    <source>
        <dbReference type="Proteomes" id="UP000006727"/>
    </source>
</evidence>
<dbReference type="PANTHER" id="PTHR12936">
    <property type="entry name" value="ANAPHASE-PROMOTING COMPLEX 10"/>
    <property type="match status" value="1"/>
</dbReference>
<evidence type="ECO:0000256" key="6">
    <source>
        <dbReference type="PIRNR" id="PIRNR028841"/>
    </source>
</evidence>
<feature type="domain" description="DOC" evidence="7">
    <location>
        <begin position="1"/>
        <end position="185"/>
    </location>
</feature>
<dbReference type="AlphaFoldDB" id="A9S291"/>
<organism evidence="8">
    <name type="scientific">Physcomitrium patens</name>
    <name type="common">Spreading-leaved earth moss</name>
    <name type="synonym">Physcomitrella patens</name>
    <dbReference type="NCBI Taxonomy" id="3218"/>
    <lineage>
        <taxon>Eukaryota</taxon>
        <taxon>Viridiplantae</taxon>
        <taxon>Streptophyta</taxon>
        <taxon>Embryophyta</taxon>
        <taxon>Bryophyta</taxon>
        <taxon>Bryophytina</taxon>
        <taxon>Bryopsida</taxon>
        <taxon>Funariidae</taxon>
        <taxon>Funariales</taxon>
        <taxon>Funariaceae</taxon>
        <taxon>Physcomitrium</taxon>
    </lineage>
</organism>
<dbReference type="GeneID" id="112285119"/>
<dbReference type="InterPro" id="IPR008979">
    <property type="entry name" value="Galactose-bd-like_sf"/>
</dbReference>
<dbReference type="GO" id="GO:0010087">
    <property type="term" value="P:phloem or xylem histogenesis"/>
    <property type="evidence" value="ECO:0007669"/>
    <property type="project" value="EnsemblPlants"/>
</dbReference>
<dbReference type="OrthoDB" id="24948at2759"/>
<accession>A9S291</accession>
<keyword evidence="3 6" id="KW-0498">Mitosis</keyword>
<dbReference type="STRING" id="3218.A9S291"/>
<reference evidence="8 10" key="1">
    <citation type="journal article" date="2008" name="Science">
        <title>The Physcomitrella genome reveals evolutionary insights into the conquest of land by plants.</title>
        <authorList>
            <person name="Rensing S."/>
            <person name="Lang D."/>
            <person name="Zimmer A."/>
            <person name="Terry A."/>
            <person name="Salamov A."/>
            <person name="Shapiro H."/>
            <person name="Nishiyama T."/>
            <person name="Perroud P.-F."/>
            <person name="Lindquist E."/>
            <person name="Kamisugi Y."/>
            <person name="Tanahashi T."/>
            <person name="Sakakibara K."/>
            <person name="Fujita T."/>
            <person name="Oishi K."/>
            <person name="Shin-I T."/>
            <person name="Kuroki Y."/>
            <person name="Toyoda A."/>
            <person name="Suzuki Y."/>
            <person name="Hashimoto A."/>
            <person name="Yamaguchi K."/>
            <person name="Sugano A."/>
            <person name="Kohara Y."/>
            <person name="Fujiyama A."/>
            <person name="Anterola A."/>
            <person name="Aoki S."/>
            <person name="Ashton N."/>
            <person name="Barbazuk W.B."/>
            <person name="Barker E."/>
            <person name="Bennetzen J."/>
            <person name="Bezanilla M."/>
            <person name="Blankenship R."/>
            <person name="Cho S.H."/>
            <person name="Dutcher S."/>
            <person name="Estelle M."/>
            <person name="Fawcett J.A."/>
            <person name="Gundlach H."/>
            <person name="Hanada K."/>
            <person name="Heyl A."/>
            <person name="Hicks K.A."/>
            <person name="Hugh J."/>
            <person name="Lohr M."/>
            <person name="Mayer K."/>
            <person name="Melkozernov A."/>
            <person name="Murata T."/>
            <person name="Nelson D."/>
            <person name="Pils B."/>
            <person name="Prigge M."/>
            <person name="Reiss B."/>
            <person name="Renner T."/>
            <person name="Rombauts S."/>
            <person name="Rushton P."/>
            <person name="Sanderfoot A."/>
            <person name="Schween G."/>
            <person name="Shiu S.-H."/>
            <person name="Stueber K."/>
            <person name="Theodoulou F.L."/>
            <person name="Tu H."/>
            <person name="Van de Peer Y."/>
            <person name="Verrier P.J."/>
            <person name="Waters E."/>
            <person name="Wood A."/>
            <person name="Yang L."/>
            <person name="Cove D."/>
            <person name="Cuming A."/>
            <person name="Hasebe M."/>
            <person name="Lucas S."/>
            <person name="Mishler D.B."/>
            <person name="Reski R."/>
            <person name="Grigoriev I."/>
            <person name="Quatrano R.S."/>
            <person name="Boore J.L."/>
        </authorList>
    </citation>
    <scope>NUCLEOTIDE SEQUENCE [LARGE SCALE GENOMIC DNA]</scope>
    <source>
        <strain evidence="9 10">cv. Gransden 2004</strain>
    </source>
</reference>
<dbReference type="GO" id="GO:0005680">
    <property type="term" value="C:anaphase-promoting complex"/>
    <property type="evidence" value="ECO:0000318"/>
    <property type="project" value="GO_Central"/>
</dbReference>
<reference evidence="8 10" key="2">
    <citation type="journal article" date="2018" name="Plant J.">
        <title>The Physcomitrella patens chromosome-scale assembly reveals moss genome structure and evolution.</title>
        <authorList>
            <person name="Lang D."/>
            <person name="Ullrich K.K."/>
            <person name="Murat F."/>
            <person name="Fuchs J."/>
            <person name="Jenkins J."/>
            <person name="Haas F.B."/>
            <person name="Piednoel M."/>
            <person name="Gundlach H."/>
            <person name="Van Bel M."/>
            <person name="Meyberg R."/>
            <person name="Vives C."/>
            <person name="Morata J."/>
            <person name="Symeonidi A."/>
            <person name="Hiss M."/>
            <person name="Muchero W."/>
            <person name="Kamisugi Y."/>
            <person name="Saleh O."/>
            <person name="Blanc G."/>
            <person name="Decker E.L."/>
            <person name="van Gessel N."/>
            <person name="Grimwood J."/>
            <person name="Hayes R.D."/>
            <person name="Graham S.W."/>
            <person name="Gunter L.E."/>
            <person name="McDaniel S.F."/>
            <person name="Hoernstein S.N.W."/>
            <person name="Larsson A."/>
            <person name="Li F.W."/>
            <person name="Perroud P.F."/>
            <person name="Phillips J."/>
            <person name="Ranjan P."/>
            <person name="Rokshar D.S."/>
            <person name="Rothfels C.J."/>
            <person name="Schneider L."/>
            <person name="Shu S."/>
            <person name="Stevenson D.W."/>
            <person name="Thummler F."/>
            <person name="Tillich M."/>
            <person name="Villarreal Aguilar J.C."/>
            <person name="Widiez T."/>
            <person name="Wong G.K."/>
            <person name="Wymore A."/>
            <person name="Zhang Y."/>
            <person name="Zimmer A.D."/>
            <person name="Quatrano R.S."/>
            <person name="Mayer K.F.X."/>
            <person name="Goodstein D."/>
            <person name="Casacuberta J.M."/>
            <person name="Vandepoele K."/>
            <person name="Reski R."/>
            <person name="Cuming A.C."/>
            <person name="Tuskan G.A."/>
            <person name="Maumus F."/>
            <person name="Salse J."/>
            <person name="Schmutz J."/>
            <person name="Rensing S.A."/>
        </authorList>
    </citation>
    <scope>NUCLEOTIDE SEQUENCE [LARGE SCALE GENOMIC DNA]</scope>
    <source>
        <strain evidence="9 10">cv. Gransden 2004</strain>
    </source>
</reference>
<dbReference type="eggNOG" id="KOG3437">
    <property type="taxonomic scope" value="Eukaryota"/>
</dbReference>
<dbReference type="InterPro" id="IPR004939">
    <property type="entry name" value="APC_su10/DOC_dom"/>
</dbReference>
<comment type="similarity">
    <text evidence="1 6">Belongs to the APC10 family.</text>
</comment>
<evidence type="ECO:0000259" key="7">
    <source>
        <dbReference type="PROSITE" id="PS51284"/>
    </source>
</evidence>
<dbReference type="Pfam" id="PF03256">
    <property type="entry name" value="ANAPC10"/>
    <property type="match status" value="1"/>
</dbReference>